<dbReference type="GO" id="GO:0003676">
    <property type="term" value="F:nucleic acid binding"/>
    <property type="evidence" value="ECO:0007669"/>
    <property type="project" value="InterPro"/>
</dbReference>
<dbReference type="InterPro" id="IPR036397">
    <property type="entry name" value="RNaseH_sf"/>
</dbReference>
<gene>
    <name evidence="1" type="ORF">CK621_11820</name>
</gene>
<name>A0A2A2AWG5_9BURK</name>
<evidence type="ECO:0000313" key="1">
    <source>
        <dbReference type="EMBL" id="PAT41999.1"/>
    </source>
</evidence>
<evidence type="ECO:0000313" key="2">
    <source>
        <dbReference type="Proteomes" id="UP000218439"/>
    </source>
</evidence>
<organism evidence="1 2">
    <name type="scientific">Vandammella animalimorsus</name>
    <dbReference type="NCBI Taxonomy" id="2029117"/>
    <lineage>
        <taxon>Bacteria</taxon>
        <taxon>Pseudomonadati</taxon>
        <taxon>Pseudomonadota</taxon>
        <taxon>Betaproteobacteria</taxon>
        <taxon>Burkholderiales</taxon>
        <taxon>Comamonadaceae</taxon>
        <taxon>Vandammella</taxon>
    </lineage>
</organism>
<dbReference type="Proteomes" id="UP000218439">
    <property type="component" value="Unassembled WGS sequence"/>
</dbReference>
<accession>A0A2A2AWG5</accession>
<dbReference type="SUPFAM" id="SSF53098">
    <property type="entry name" value="Ribonuclease H-like"/>
    <property type="match status" value="1"/>
</dbReference>
<evidence type="ECO:0008006" key="3">
    <source>
        <dbReference type="Google" id="ProtNLM"/>
    </source>
</evidence>
<protein>
    <recommendedName>
        <fullName evidence="3">Phage related protein</fullName>
    </recommendedName>
</protein>
<proteinExistence type="predicted"/>
<comment type="caution">
    <text evidence="1">The sequence shown here is derived from an EMBL/GenBank/DDBJ whole genome shotgun (WGS) entry which is preliminary data.</text>
</comment>
<dbReference type="InterPro" id="IPR012337">
    <property type="entry name" value="RNaseH-like_sf"/>
</dbReference>
<dbReference type="AlphaFoldDB" id="A0A2A2AWG5"/>
<dbReference type="EMBL" id="NSJE01000021">
    <property type="protein sequence ID" value="PAT41999.1"/>
    <property type="molecule type" value="Genomic_DNA"/>
</dbReference>
<reference evidence="1 2" key="1">
    <citation type="submission" date="2017-08" db="EMBL/GenBank/DDBJ databases">
        <title>WGS of Clinical strains of the CDC Group NO-1 linked to zoonotic infections in humans.</title>
        <authorList>
            <person name="Bernier A.-M."/>
            <person name="Bernard K."/>
        </authorList>
    </citation>
    <scope>NUCLEOTIDE SEQUENCE [LARGE SCALE GENOMIC DNA]</scope>
    <source>
        <strain evidence="1 2">NML120219</strain>
    </source>
</reference>
<dbReference type="Gene3D" id="3.30.420.10">
    <property type="entry name" value="Ribonuclease H-like superfamily/Ribonuclease H"/>
    <property type="match status" value="1"/>
</dbReference>
<sequence>MTTTILALDLGTTTGWALRGSDGHITSGCESFRPQRFEGGGMRFLRFKRWLTEIKQASDGIDCLHFEEVRRHVSTDAAHAYGGFMATLTAWCEHHQIPYQGVPVGTIKKHATGKGNAGKGEVIAAMRARGHCPSDDNEADALALLHWAIQQHASGLEV</sequence>
<dbReference type="RefSeq" id="WP_095552570.1">
    <property type="nucleotide sequence ID" value="NZ_NSJE01000021.1"/>
</dbReference>